<organism evidence="1 2">
    <name type="scientific">Tetracentron sinense</name>
    <name type="common">Spur-leaf</name>
    <dbReference type="NCBI Taxonomy" id="13715"/>
    <lineage>
        <taxon>Eukaryota</taxon>
        <taxon>Viridiplantae</taxon>
        <taxon>Streptophyta</taxon>
        <taxon>Embryophyta</taxon>
        <taxon>Tracheophyta</taxon>
        <taxon>Spermatophyta</taxon>
        <taxon>Magnoliopsida</taxon>
        <taxon>Trochodendrales</taxon>
        <taxon>Trochodendraceae</taxon>
        <taxon>Tetracentron</taxon>
    </lineage>
</organism>
<dbReference type="GO" id="GO:0001164">
    <property type="term" value="F:RNA polymerase I core promoter sequence-specific DNA binding"/>
    <property type="evidence" value="ECO:0007669"/>
    <property type="project" value="TreeGrafter"/>
</dbReference>
<evidence type="ECO:0000313" key="1">
    <source>
        <dbReference type="EMBL" id="KAF8380140.1"/>
    </source>
</evidence>
<comment type="caution">
    <text evidence="1">The sequence shown here is derived from an EMBL/GenBank/DDBJ whole genome shotgun (WGS) entry which is preliminary data.</text>
</comment>
<dbReference type="OMA" id="WYASREL"/>
<gene>
    <name evidence="1" type="ORF">HHK36_027623</name>
</gene>
<keyword evidence="2" id="KW-1185">Reference proteome</keyword>
<dbReference type="Proteomes" id="UP000655225">
    <property type="component" value="Unassembled WGS sequence"/>
</dbReference>
<dbReference type="AlphaFoldDB" id="A0A835D1Q6"/>
<dbReference type="GO" id="GO:0001650">
    <property type="term" value="C:fibrillar center"/>
    <property type="evidence" value="ECO:0007669"/>
    <property type="project" value="TreeGrafter"/>
</dbReference>
<dbReference type="OrthoDB" id="2382881at2759"/>
<sequence>MNFSEEWKSLWPISSVFSPPLLLSGPSAKPLGPLFFIPSPETLTLLFSFPSFSPPFPFLPRLSLPRFLQTTKDTFILPSDSNSIAADFDSQSGDTRPIINNNLQMLRCPNNDVLVFFPTGENLDRVGFIVLSAKESNLEARVDKDGSVFTTQFGFYSRILKLFVNSVAAAGLGFSASTGNSVTVGLLLACTLYSVHWFSVEIRECSSNLEEPVLFHLGTKKFKSCSVVHACWSPHLAEESVVLLESGELFLFDLVSCSGAGKLKGTRIGVSWDGLDDWEKGKWLSCEFAWHPRILLVACSTAVFLVDFRFEESNVSILAKIEMFEMSHLAENDRFVAFSKAGFDGYYFMVTTEYWLLLFDIRKPLTPMLQWAHGLDNPCYIREFRLSELRSQSKDDEYAWASESGYAILVGSFWNCEFSLFCYGPSLPASEASIASKLSKFCNSLYAWELPSELSLSGRDCHCGNCLVREDFSKTALPVWIHWQQKKEIVMGFGILDKDLSASQSQLDSLGGFTLIRLMSSGKLELQKYRASWNFIKRSEEVSGEASLQFGDSLIYPLVDQKYKFPKRYKYLKLDYLYGYLNGDLAKVVVSNMQKPHVGPIERKSFIQDFCELLCEKLKSCGVNKIGSSPAMTDVFYDVSLPSSIHEIASRRIWTGLTMDLLHLAFSNYAELLEVLVDQKKVSLDFLDIPDLPQLPPFFLRKPSGRSNKWSQKVQPGNSLVGPVLPLPILLTLREAAKEKKFSVLEEDESDGSSVETELTRQCNEVMKVANEMVHPVSFSGPNDSPAVSLADDREEKWLGSQELKPFFLYNPQAFSETKGHTMDITQDKPVFKDERFATFVSKMHEKELVPNARKELVGLEMFDELCPVELKFDSPPMKFGPNELKGYKLLKRQFSKWQEDFKPYQDFCTLSKIQKRAP</sequence>
<dbReference type="InterPro" id="IPR038801">
    <property type="entry name" value="TAF1C"/>
</dbReference>
<dbReference type="PANTHER" id="PTHR15319:SF1">
    <property type="entry name" value="TATA BOX-BINDING PROTEIN-ASSOCIATED FACTOR RNA POLYMERASE I SUBUNIT C"/>
    <property type="match status" value="1"/>
</dbReference>
<dbReference type="EMBL" id="JABCRI010000021">
    <property type="protein sequence ID" value="KAF8380140.1"/>
    <property type="molecule type" value="Genomic_DNA"/>
</dbReference>
<dbReference type="PANTHER" id="PTHR15319">
    <property type="entry name" value="TATA BOX-BINDING PROTEIN ASSOCIATED FACTOR RNA POLYMERASE I SUBUNIT C"/>
    <property type="match status" value="1"/>
</dbReference>
<accession>A0A835D1Q6</accession>
<name>A0A835D1Q6_TETSI</name>
<reference evidence="1 2" key="1">
    <citation type="submission" date="2020-04" db="EMBL/GenBank/DDBJ databases">
        <title>Plant Genome Project.</title>
        <authorList>
            <person name="Zhang R.-G."/>
        </authorList>
    </citation>
    <scope>NUCLEOTIDE SEQUENCE [LARGE SCALE GENOMIC DNA]</scope>
    <source>
        <strain evidence="1">YNK0</strain>
        <tissue evidence="1">Leaf</tissue>
    </source>
</reference>
<evidence type="ECO:0000313" key="2">
    <source>
        <dbReference type="Proteomes" id="UP000655225"/>
    </source>
</evidence>
<protein>
    <submittedName>
        <fullName evidence="1">Uncharacterized protein</fullName>
    </submittedName>
</protein>
<proteinExistence type="predicted"/>